<sequence length="734" mass="80958">MSQCTKLLLLSSAVFSRCYYLESIKMPPKITKINNGCFYFTKALKKVILPDSVTEFGRVFGGSGLEELIISRDSNLTKIGLDAFQPSNLKYFFIPSKCVIQDSSCFSFCPIVSISIDERNTLYKTDGTSIYTGQDNSTLFYVSSYLTGTYRMSSFVKTIANSAIRGGNFNEIIFNNAVTNVIDWCLANNPISSFTFPPQVTYVTTWMFQGCTSLESVTLTESITIINACAFYGCTSLISILLPSNLTLIGEKAFCNCIKLTSIALPEKLNNLGNGVFNGIPQISVTSQNPNFNVDGYIMYKDNNQTLFAYIGSDATYNVTVLKGCTSIGVGTFLNKKLNEVTFESQNTDINFTIGTSAFESSSIKSITFPPSLYQINENAFYRCYSLEKVVFQGTKLTAIPKNCFTSCVKLNKIVLPESIKRIDMCAFQYCSMIGDVGLSNLVSLEGIYSYAFDGSCLSVANLPDSCNNVEIQAFSNSKITSLTISCNVSKQLCQLCTSLTTLNLMYGVSEIGMYAFDQCSSLEGFTIPNTLETISEFAFQSCSELSSVSLSANCRLSRVDGGCFYGCYKLKVIDLSPMDENYRFENGALTDYAQTTLIVFLPYSGIKNFIVPSAMVSIGSCAFMGSPSLIRVFFNGNNIKKIDYRAFKDCRNLNFVFFSSSSIQEIGNEAFSGCIMLQKCGSFSAPTAAQNVLMSQAQISKKSFSDECEFAVSCKCKTMIKFSYTFLQPFIHM</sequence>
<dbReference type="Proteomes" id="UP000001542">
    <property type="component" value="Unassembled WGS sequence"/>
</dbReference>
<evidence type="ECO:0000313" key="3">
    <source>
        <dbReference type="Proteomes" id="UP000001542"/>
    </source>
</evidence>
<organism evidence="2 3">
    <name type="scientific">Trichomonas vaginalis (strain ATCC PRA-98 / G3)</name>
    <dbReference type="NCBI Taxonomy" id="412133"/>
    <lineage>
        <taxon>Eukaryota</taxon>
        <taxon>Metamonada</taxon>
        <taxon>Parabasalia</taxon>
        <taxon>Trichomonadida</taxon>
        <taxon>Trichomonadidae</taxon>
        <taxon>Trichomonas</taxon>
    </lineage>
</organism>
<dbReference type="STRING" id="5722.A2D7A2"/>
<dbReference type="InterPro" id="IPR032675">
    <property type="entry name" value="LRR_dom_sf"/>
</dbReference>
<accession>A2D7A2</accession>
<dbReference type="EMBL" id="DS113177">
    <property type="protein sequence ID" value="EAY23619.1"/>
    <property type="molecule type" value="Genomic_DNA"/>
</dbReference>
<dbReference type="Pfam" id="PF13306">
    <property type="entry name" value="LRR_5"/>
    <property type="match status" value="5"/>
</dbReference>
<protein>
    <submittedName>
        <fullName evidence="2">Surface antigen BspA-like</fullName>
    </submittedName>
</protein>
<dbReference type="VEuPathDB" id="TrichDB:TVAG_119560"/>
<dbReference type="InParanoid" id="A2D7A2"/>
<feature type="chain" id="PRO_5002643062" evidence="1">
    <location>
        <begin position="17"/>
        <end position="734"/>
    </location>
</feature>
<name>A2D7A2_TRIV3</name>
<dbReference type="SUPFAM" id="SSF52058">
    <property type="entry name" value="L domain-like"/>
    <property type="match status" value="3"/>
</dbReference>
<feature type="signal peptide" evidence="1">
    <location>
        <begin position="1"/>
        <end position="16"/>
    </location>
</feature>
<dbReference type="InterPro" id="IPR026906">
    <property type="entry name" value="LRR_5"/>
</dbReference>
<keyword evidence="3" id="KW-1185">Reference proteome</keyword>
<evidence type="ECO:0000313" key="2">
    <source>
        <dbReference type="EMBL" id="EAY23619.1"/>
    </source>
</evidence>
<dbReference type="PANTHER" id="PTHR45661">
    <property type="entry name" value="SURFACE ANTIGEN"/>
    <property type="match status" value="1"/>
</dbReference>
<dbReference type="InterPro" id="IPR053139">
    <property type="entry name" value="Surface_bspA-like"/>
</dbReference>
<evidence type="ECO:0000256" key="1">
    <source>
        <dbReference type="SAM" id="SignalP"/>
    </source>
</evidence>
<dbReference type="KEGG" id="tva:4720857"/>
<reference evidence="2" key="2">
    <citation type="journal article" date="2007" name="Science">
        <title>Draft genome sequence of the sexually transmitted pathogen Trichomonas vaginalis.</title>
        <authorList>
            <person name="Carlton J.M."/>
            <person name="Hirt R.P."/>
            <person name="Silva J.C."/>
            <person name="Delcher A.L."/>
            <person name="Schatz M."/>
            <person name="Zhao Q."/>
            <person name="Wortman J.R."/>
            <person name="Bidwell S.L."/>
            <person name="Alsmark U.C.M."/>
            <person name="Besteiro S."/>
            <person name="Sicheritz-Ponten T."/>
            <person name="Noel C.J."/>
            <person name="Dacks J.B."/>
            <person name="Foster P.G."/>
            <person name="Simillion C."/>
            <person name="Van de Peer Y."/>
            <person name="Miranda-Saavedra D."/>
            <person name="Barton G.J."/>
            <person name="Westrop G.D."/>
            <person name="Mueller S."/>
            <person name="Dessi D."/>
            <person name="Fiori P.L."/>
            <person name="Ren Q."/>
            <person name="Paulsen I."/>
            <person name="Zhang H."/>
            <person name="Bastida-Corcuera F.D."/>
            <person name="Simoes-Barbosa A."/>
            <person name="Brown M.T."/>
            <person name="Hayes R.D."/>
            <person name="Mukherjee M."/>
            <person name="Okumura C.Y."/>
            <person name="Schneider R."/>
            <person name="Smith A.J."/>
            <person name="Vanacova S."/>
            <person name="Villalvazo M."/>
            <person name="Haas B.J."/>
            <person name="Pertea M."/>
            <person name="Feldblyum T.V."/>
            <person name="Utterback T.R."/>
            <person name="Shu C.L."/>
            <person name="Osoegawa K."/>
            <person name="de Jong P.J."/>
            <person name="Hrdy I."/>
            <person name="Horvathova L."/>
            <person name="Zubacova Z."/>
            <person name="Dolezal P."/>
            <person name="Malik S.B."/>
            <person name="Logsdon J.M. Jr."/>
            <person name="Henze K."/>
            <person name="Gupta A."/>
            <person name="Wang C.C."/>
            <person name="Dunne R.L."/>
            <person name="Upcroft J.A."/>
            <person name="Upcroft P."/>
            <person name="White O."/>
            <person name="Salzberg S.L."/>
            <person name="Tang P."/>
            <person name="Chiu C.-H."/>
            <person name="Lee Y.-S."/>
            <person name="Embley T.M."/>
            <person name="Coombs G.H."/>
            <person name="Mottram J.C."/>
            <person name="Tachezy J."/>
            <person name="Fraser-Liggett C.M."/>
            <person name="Johnson P.J."/>
        </authorList>
    </citation>
    <scope>NUCLEOTIDE SEQUENCE [LARGE SCALE GENOMIC DNA]</scope>
    <source>
        <strain evidence="2">G3</strain>
    </source>
</reference>
<reference evidence="2" key="1">
    <citation type="submission" date="2006-10" db="EMBL/GenBank/DDBJ databases">
        <authorList>
            <person name="Amadeo P."/>
            <person name="Zhao Q."/>
            <person name="Wortman J."/>
            <person name="Fraser-Liggett C."/>
            <person name="Carlton J."/>
        </authorList>
    </citation>
    <scope>NUCLEOTIDE SEQUENCE</scope>
    <source>
        <strain evidence="2">G3</strain>
    </source>
</reference>
<keyword evidence="1" id="KW-0732">Signal</keyword>
<proteinExistence type="predicted"/>
<dbReference type="AlphaFoldDB" id="A2D7A2"/>
<dbReference type="PANTHER" id="PTHR45661:SF3">
    <property type="entry name" value="IG-LIKE DOMAIN-CONTAINING PROTEIN"/>
    <property type="match status" value="1"/>
</dbReference>
<dbReference type="Gene3D" id="3.80.10.10">
    <property type="entry name" value="Ribonuclease Inhibitor"/>
    <property type="match status" value="3"/>
</dbReference>
<dbReference type="RefSeq" id="XP_001276867.1">
    <property type="nucleotide sequence ID" value="XM_001276866.1"/>
</dbReference>
<dbReference type="VEuPathDB" id="TrichDB:TVAGG3_0992350"/>
<gene>
    <name evidence="2" type="ORF">TVAG_119560</name>
</gene>